<dbReference type="InterPro" id="IPR007890">
    <property type="entry name" value="CHASE2"/>
</dbReference>
<keyword evidence="5" id="KW-1185">Reference proteome</keyword>
<comment type="caution">
    <text evidence="4">The sequence shown here is derived from an EMBL/GenBank/DDBJ whole genome shotgun (WGS) entry which is preliminary data.</text>
</comment>
<keyword evidence="2" id="KW-0472">Membrane</keyword>
<feature type="transmembrane region" description="Helical" evidence="2">
    <location>
        <begin position="503"/>
        <end position="523"/>
    </location>
</feature>
<feature type="transmembrane region" description="Helical" evidence="2">
    <location>
        <begin position="472"/>
        <end position="491"/>
    </location>
</feature>
<gene>
    <name evidence="4" type="ORF">GOB84_10105</name>
</gene>
<evidence type="ECO:0000313" key="5">
    <source>
        <dbReference type="Proteomes" id="UP000615326"/>
    </source>
</evidence>
<reference evidence="4 5" key="1">
    <citation type="journal article" date="2020" name="Int. J. Syst. Evol. Microbiol.">
        <title>Novel acetic acid bacteria from cider fermentations: Acetobacter conturbans sp. nov. and Acetobacter fallax sp. nov.</title>
        <authorList>
            <person name="Sombolestani A.S."/>
            <person name="Cleenwerck I."/>
            <person name="Cnockaert M."/>
            <person name="Borremans W."/>
            <person name="Wieme A.D."/>
            <person name="De Vuyst L."/>
            <person name="Vandamme P."/>
        </authorList>
    </citation>
    <scope>NUCLEOTIDE SEQUENCE [LARGE SCALE GENOMIC DNA]</scope>
    <source>
        <strain evidence="4 5">LMG 1637</strain>
    </source>
</reference>
<evidence type="ECO:0000256" key="1">
    <source>
        <dbReference type="SAM" id="MobiDB-lite"/>
    </source>
</evidence>
<organism evidence="4 5">
    <name type="scientific">Acetobacter fallax</name>
    <dbReference type="NCBI Taxonomy" id="1737473"/>
    <lineage>
        <taxon>Bacteria</taxon>
        <taxon>Pseudomonadati</taxon>
        <taxon>Pseudomonadota</taxon>
        <taxon>Alphaproteobacteria</taxon>
        <taxon>Acetobacterales</taxon>
        <taxon>Acetobacteraceae</taxon>
        <taxon>Acetobacter</taxon>
    </lineage>
</organism>
<evidence type="ECO:0000313" key="4">
    <source>
        <dbReference type="EMBL" id="NHO32902.1"/>
    </source>
</evidence>
<feature type="region of interest" description="Disordered" evidence="1">
    <location>
        <begin position="181"/>
        <end position="201"/>
    </location>
</feature>
<sequence length="625" mass="70165">MRVTHSSGGKLPSPVRDAIYVSVMIVFFLIYKFLDPLGLETATKHSSAVLFNAATTPFYGMSARETHRNAAVVTINGNTLDKFDTSFPFSYARHIAVLNQILDARPAAIFVDFRMTRERPGESFQQFAPLLDRARRMGVPLLFARGDDSNSQPALPEPLTPFGVYSDGIRQNGTYPLLQEQEAGEKENENSHGSEPEEKAPVAASPAYALYAALCEGSWKNRCGPFEAENFSSPMVIHWGLNVDPQQSIVSNLGQSKDPEGHPLPVAWQTSCLEQHGFGCSRLEQSLLLASRYALAYTKPTKEYFFPYPLTIGAEQLNERGHGTKEGAPALATLLTDRAVFYGTDLRDQHDDQLIPLLGRMPGAVVHAMAFDNLMVYGTRYFHEPAEVPLKILTPDRAEISEAIVWVLFSLWCVSRFPVHRRWLRRKRRALMAYLPLRPWQTSFRNNKQIPVTEDTAAQLPSAMQSERNRFFVVRFLGKTAILAGLTGAMATIDVSTRETWNGWQNIASMYALLFLLFILTWASPFRLRSEAKDNTGKEEEERGPGGQLLFVSSVSAIGFFINENFLRWPDADWIGLLLLWFAMRNNEDAVEERNKFVAPVCNVIESGIVFLCSLFQKAIPHKNS</sequence>
<feature type="transmembrane region" description="Helical" evidence="2">
    <location>
        <begin position="403"/>
        <end position="419"/>
    </location>
</feature>
<dbReference type="Proteomes" id="UP000615326">
    <property type="component" value="Unassembled WGS sequence"/>
</dbReference>
<dbReference type="Pfam" id="PF05226">
    <property type="entry name" value="CHASE2"/>
    <property type="match status" value="1"/>
</dbReference>
<keyword evidence="2" id="KW-1133">Transmembrane helix</keyword>
<evidence type="ECO:0000256" key="2">
    <source>
        <dbReference type="SAM" id="Phobius"/>
    </source>
</evidence>
<evidence type="ECO:0000259" key="3">
    <source>
        <dbReference type="SMART" id="SM01080"/>
    </source>
</evidence>
<accession>A0ABX0K928</accession>
<dbReference type="EMBL" id="WOSW01000017">
    <property type="protein sequence ID" value="NHO32902.1"/>
    <property type="molecule type" value="Genomic_DNA"/>
</dbReference>
<name>A0ABX0K928_9PROT</name>
<feature type="compositionally biased region" description="Basic and acidic residues" evidence="1">
    <location>
        <begin position="183"/>
        <end position="200"/>
    </location>
</feature>
<feature type="domain" description="CHASE2" evidence="3">
    <location>
        <begin position="48"/>
        <end position="413"/>
    </location>
</feature>
<dbReference type="SMART" id="SM01080">
    <property type="entry name" value="CHASE2"/>
    <property type="match status" value="1"/>
</dbReference>
<protein>
    <submittedName>
        <fullName evidence="4">CHASE2 domain-containing protein</fullName>
    </submittedName>
</protein>
<keyword evidence="2" id="KW-0812">Transmembrane</keyword>
<dbReference type="RefSeq" id="WP_173577425.1">
    <property type="nucleotide sequence ID" value="NZ_WOSW01000017.1"/>
</dbReference>
<proteinExistence type="predicted"/>